<sequence length="255" mass="29369">MRKFIDDQATKSLRYMSSDEGKKNILNPRGRKPIIKESSSSLDDAVGYRVRRYIDSIVNCPEVIGEFNEIQDEILQYYEKLSSELKTMENELKGSDEKEIEEAVSYRGESHAPFFAGLIATSPIWIPLLATAVVIAIVSLPFIAPVIAFLGRDARKKKIIDEEYAKYKTTCCTLVCDALNRVYGSVLHKLIETLTHNIFDKRIEFLKETIKDLSDNREQIIEQQECLGRLTEKLEHVERMLEKIIQDSYAFMNNY</sequence>
<feature type="coiled-coil region" evidence="1">
    <location>
        <begin position="203"/>
        <end position="247"/>
    </location>
</feature>
<keyword evidence="2" id="KW-0472">Membrane</keyword>
<proteinExistence type="predicted"/>
<evidence type="ECO:0000313" key="3">
    <source>
        <dbReference type="EMBL" id="MES1922257.1"/>
    </source>
</evidence>
<feature type="coiled-coil region" evidence="1">
    <location>
        <begin position="71"/>
        <end position="98"/>
    </location>
</feature>
<reference evidence="3 4" key="1">
    <citation type="journal article" date="2024" name="BMC Biol.">
        <title>Comparative genomics of Ascetosporea gives new insight into the evolutionary basis for animal parasitism in Rhizaria.</title>
        <authorList>
            <person name="Hiltunen Thoren M."/>
            <person name="Onut-Brannstrom I."/>
            <person name="Alfjorden A."/>
            <person name="Peckova H."/>
            <person name="Swords F."/>
            <person name="Hooper C."/>
            <person name="Holzer A.S."/>
            <person name="Bass D."/>
            <person name="Burki F."/>
        </authorList>
    </citation>
    <scope>NUCLEOTIDE SEQUENCE [LARGE SCALE GENOMIC DNA]</scope>
    <source>
        <strain evidence="3">20-A016</strain>
    </source>
</reference>
<keyword evidence="4" id="KW-1185">Reference proteome</keyword>
<keyword evidence="1" id="KW-0175">Coiled coil</keyword>
<dbReference type="Proteomes" id="UP001439008">
    <property type="component" value="Unassembled WGS sequence"/>
</dbReference>
<evidence type="ECO:0000256" key="2">
    <source>
        <dbReference type="SAM" id="Phobius"/>
    </source>
</evidence>
<dbReference type="EMBL" id="JBDODL010002474">
    <property type="protein sequence ID" value="MES1922257.1"/>
    <property type="molecule type" value="Genomic_DNA"/>
</dbReference>
<feature type="transmembrane region" description="Helical" evidence="2">
    <location>
        <begin position="124"/>
        <end position="150"/>
    </location>
</feature>
<gene>
    <name evidence="3" type="ORF">MHBO_003763</name>
</gene>
<accession>A0ABV2ARI8</accession>
<name>A0ABV2ARI8_9EUKA</name>
<comment type="caution">
    <text evidence="3">The sequence shown here is derived from an EMBL/GenBank/DDBJ whole genome shotgun (WGS) entry which is preliminary data.</text>
</comment>
<keyword evidence="2" id="KW-0812">Transmembrane</keyword>
<evidence type="ECO:0000256" key="1">
    <source>
        <dbReference type="SAM" id="Coils"/>
    </source>
</evidence>
<evidence type="ECO:0000313" key="4">
    <source>
        <dbReference type="Proteomes" id="UP001439008"/>
    </source>
</evidence>
<organism evidence="3 4">
    <name type="scientific">Bonamia ostreae</name>
    <dbReference type="NCBI Taxonomy" id="126728"/>
    <lineage>
        <taxon>Eukaryota</taxon>
        <taxon>Sar</taxon>
        <taxon>Rhizaria</taxon>
        <taxon>Endomyxa</taxon>
        <taxon>Ascetosporea</taxon>
        <taxon>Haplosporida</taxon>
        <taxon>Bonamia</taxon>
    </lineage>
</organism>
<keyword evidence="2" id="KW-1133">Transmembrane helix</keyword>
<protein>
    <submittedName>
        <fullName evidence="3">Uncharacterized protein</fullName>
    </submittedName>
</protein>